<protein>
    <recommendedName>
        <fullName evidence="8">ER membrane protein complex subunit 7 beta-sandwich domain-containing protein</fullName>
    </recommendedName>
</protein>
<gene>
    <name evidence="9" type="ORF">PFICI_11404</name>
</gene>
<feature type="domain" description="ER membrane protein complex subunit 7 beta-sandwich" evidence="8">
    <location>
        <begin position="48"/>
        <end position="185"/>
    </location>
</feature>
<evidence type="ECO:0000256" key="4">
    <source>
        <dbReference type="ARBA" id="ARBA00022989"/>
    </source>
</evidence>
<dbReference type="Proteomes" id="UP000030651">
    <property type="component" value="Unassembled WGS sequence"/>
</dbReference>
<name>W3WUK9_PESFW</name>
<dbReference type="InParanoid" id="W3WUK9"/>
<evidence type="ECO:0000256" key="5">
    <source>
        <dbReference type="ARBA" id="ARBA00023136"/>
    </source>
</evidence>
<comment type="subcellular location">
    <subcellularLocation>
        <location evidence="1">Membrane</location>
        <topology evidence="1">Single-pass membrane protein</topology>
    </subcellularLocation>
</comment>
<dbReference type="STRING" id="1229662.W3WUK9"/>
<accession>W3WUK9</accession>
<feature type="signal peptide" evidence="7">
    <location>
        <begin position="1"/>
        <end position="28"/>
    </location>
</feature>
<dbReference type="OMA" id="FTFGMPK"/>
<evidence type="ECO:0000256" key="7">
    <source>
        <dbReference type="SAM" id="SignalP"/>
    </source>
</evidence>
<keyword evidence="4" id="KW-1133">Transmembrane helix</keyword>
<proteinExistence type="predicted"/>
<evidence type="ECO:0000313" key="9">
    <source>
        <dbReference type="EMBL" id="ETS77530.1"/>
    </source>
</evidence>
<evidence type="ECO:0000256" key="2">
    <source>
        <dbReference type="ARBA" id="ARBA00022692"/>
    </source>
</evidence>
<dbReference type="Pfam" id="PF09430">
    <property type="entry name" value="EMC7_beta-sandw"/>
    <property type="match status" value="1"/>
</dbReference>
<dbReference type="PANTHER" id="PTHR13605:SF4">
    <property type="entry name" value="ER MEMBRANE PROTEIN COMPLEX SUBUNIT 7"/>
    <property type="match status" value="1"/>
</dbReference>
<dbReference type="AlphaFoldDB" id="W3WUK9"/>
<evidence type="ECO:0000256" key="6">
    <source>
        <dbReference type="SAM" id="MobiDB-lite"/>
    </source>
</evidence>
<evidence type="ECO:0000259" key="8">
    <source>
        <dbReference type="Pfam" id="PF09430"/>
    </source>
</evidence>
<dbReference type="RefSeq" id="XP_007838176.1">
    <property type="nucleotide sequence ID" value="XM_007839985.1"/>
</dbReference>
<dbReference type="InterPro" id="IPR019008">
    <property type="entry name" value="Beta_sandwich_EMC7"/>
</dbReference>
<dbReference type="GeneID" id="19276417"/>
<feature type="chain" id="PRO_5004833973" description="ER membrane protein complex subunit 7 beta-sandwich domain-containing protein" evidence="7">
    <location>
        <begin position="29"/>
        <end position="266"/>
    </location>
</feature>
<dbReference type="EMBL" id="KI912116">
    <property type="protein sequence ID" value="ETS77530.1"/>
    <property type="molecule type" value="Genomic_DNA"/>
</dbReference>
<keyword evidence="5" id="KW-0472">Membrane</keyword>
<dbReference type="eggNOG" id="KOG3306">
    <property type="taxonomic scope" value="Eukaryota"/>
</dbReference>
<evidence type="ECO:0000313" key="10">
    <source>
        <dbReference type="Proteomes" id="UP000030651"/>
    </source>
</evidence>
<dbReference type="KEGG" id="pfy:PFICI_11404"/>
<reference evidence="10" key="1">
    <citation type="journal article" date="2015" name="BMC Genomics">
        <title>Genomic and transcriptomic analysis of the endophytic fungus Pestalotiopsis fici reveals its lifestyle and high potential for synthesis of natural products.</title>
        <authorList>
            <person name="Wang X."/>
            <person name="Zhang X."/>
            <person name="Liu L."/>
            <person name="Xiang M."/>
            <person name="Wang W."/>
            <person name="Sun X."/>
            <person name="Che Y."/>
            <person name="Guo L."/>
            <person name="Liu G."/>
            <person name="Guo L."/>
            <person name="Wang C."/>
            <person name="Yin W.B."/>
            <person name="Stadler M."/>
            <person name="Zhang X."/>
            <person name="Liu X."/>
        </authorList>
    </citation>
    <scope>NUCLEOTIDE SEQUENCE [LARGE SCALE GENOMIC DNA]</scope>
    <source>
        <strain evidence="10">W106-1 / CGMCC3.15140</strain>
    </source>
</reference>
<dbReference type="OrthoDB" id="27095at2759"/>
<dbReference type="GO" id="GO:0072546">
    <property type="term" value="C:EMC complex"/>
    <property type="evidence" value="ECO:0007669"/>
    <property type="project" value="TreeGrafter"/>
</dbReference>
<evidence type="ECO:0000256" key="3">
    <source>
        <dbReference type="ARBA" id="ARBA00022729"/>
    </source>
</evidence>
<dbReference type="PANTHER" id="PTHR13605">
    <property type="entry name" value="ER MEMBRANE PROTEIN COMPLEX SUBUNIT 7"/>
    <property type="match status" value="1"/>
</dbReference>
<feature type="compositionally biased region" description="Gly residues" evidence="6">
    <location>
        <begin position="256"/>
        <end position="266"/>
    </location>
</feature>
<organism evidence="9 10">
    <name type="scientific">Pestalotiopsis fici (strain W106-1 / CGMCC3.15140)</name>
    <dbReference type="NCBI Taxonomy" id="1229662"/>
    <lineage>
        <taxon>Eukaryota</taxon>
        <taxon>Fungi</taxon>
        <taxon>Dikarya</taxon>
        <taxon>Ascomycota</taxon>
        <taxon>Pezizomycotina</taxon>
        <taxon>Sordariomycetes</taxon>
        <taxon>Xylariomycetidae</taxon>
        <taxon>Amphisphaeriales</taxon>
        <taxon>Sporocadaceae</taxon>
        <taxon>Pestalotiopsis</taxon>
    </lineage>
</organism>
<keyword evidence="2" id="KW-0812">Transmembrane</keyword>
<feature type="compositionally biased region" description="Low complexity" evidence="6">
    <location>
        <begin position="245"/>
        <end position="255"/>
    </location>
</feature>
<keyword evidence="3 7" id="KW-0732">Signal</keyword>
<feature type="region of interest" description="Disordered" evidence="6">
    <location>
        <begin position="210"/>
        <end position="266"/>
    </location>
</feature>
<dbReference type="InterPro" id="IPR039163">
    <property type="entry name" value="EMC7"/>
</dbReference>
<keyword evidence="10" id="KW-1185">Reference proteome</keyword>
<evidence type="ECO:0000256" key="1">
    <source>
        <dbReference type="ARBA" id="ARBA00004167"/>
    </source>
</evidence>
<dbReference type="HOGENOM" id="CLU_073620_0_1_1"/>
<sequence length="266" mass="27669">MRLTLPALLSALLPALGGLASSSSSSSADNIGTVSLTLTVPPAQHLPNPHVLPASTHATLTALGHPRRAAPLTVSNTFVFHNVTPGSYLADVHSAAYGFVPLRVDVLEPAAAADANGGPVVKVWETYRGNEWGNKGEEVLNTGGGGGKAASGPSFAVRCLGKKVFFQERGKFSILTILKNPMILMGLASMGIFFGMPKLVENMDPEMRAEWEEQQKKNPMSSIMGGGSSGGNPMSSFDMASFMAGSNNNNNNEGSSGNGGKKGGKR</sequence>